<dbReference type="GO" id="GO:0005524">
    <property type="term" value="F:ATP binding"/>
    <property type="evidence" value="ECO:0007669"/>
    <property type="project" value="UniProtKB-KW"/>
</dbReference>
<evidence type="ECO:0000259" key="6">
    <source>
        <dbReference type="PROSITE" id="PS50109"/>
    </source>
</evidence>
<keyword evidence="7" id="KW-0067">ATP-binding</keyword>
<dbReference type="Pfam" id="PF02518">
    <property type="entry name" value="HATPase_c"/>
    <property type="match status" value="1"/>
</dbReference>
<comment type="catalytic activity">
    <reaction evidence="1">
        <text>ATP + protein L-histidine = ADP + protein N-phospho-L-histidine.</text>
        <dbReference type="EC" id="2.7.13.3"/>
    </reaction>
</comment>
<keyword evidence="8" id="KW-1185">Reference proteome</keyword>
<dbReference type="InterPro" id="IPR052162">
    <property type="entry name" value="Sensor_kinase/Photoreceptor"/>
</dbReference>
<dbReference type="InterPro" id="IPR004358">
    <property type="entry name" value="Sig_transdc_His_kin-like_C"/>
</dbReference>
<accession>A0ABW6BWG2</accession>
<dbReference type="EC" id="2.7.13.3" evidence="2"/>
<dbReference type="SUPFAM" id="SSF55874">
    <property type="entry name" value="ATPase domain of HSP90 chaperone/DNA topoisomerase II/histidine kinase"/>
    <property type="match status" value="1"/>
</dbReference>
<evidence type="ECO:0000313" key="7">
    <source>
        <dbReference type="EMBL" id="MFD3001317.1"/>
    </source>
</evidence>
<dbReference type="PANTHER" id="PTHR43304:SF1">
    <property type="entry name" value="PAC DOMAIN-CONTAINING PROTEIN"/>
    <property type="match status" value="1"/>
</dbReference>
<protein>
    <recommendedName>
        <fullName evidence="2">histidine kinase</fullName>
        <ecNumber evidence="2">2.7.13.3</ecNumber>
    </recommendedName>
</protein>
<dbReference type="PROSITE" id="PS50109">
    <property type="entry name" value="HIS_KIN"/>
    <property type="match status" value="1"/>
</dbReference>
<reference evidence="8" key="1">
    <citation type="journal article" date="2019" name="Int. J. Syst. Evol. Microbiol.">
        <title>The Global Catalogue of Microorganisms (GCM) 10K type strain sequencing project: providing services to taxonomists for standard genome sequencing and annotation.</title>
        <authorList>
            <consortium name="The Broad Institute Genomics Platform"/>
            <consortium name="The Broad Institute Genome Sequencing Center for Infectious Disease"/>
            <person name="Wu L."/>
            <person name="Ma J."/>
        </authorList>
    </citation>
    <scope>NUCLEOTIDE SEQUENCE [LARGE SCALE GENOMIC DNA]</scope>
    <source>
        <strain evidence="8">KCTC 23984</strain>
    </source>
</reference>
<keyword evidence="4" id="KW-0808">Transferase</keyword>
<evidence type="ECO:0000256" key="5">
    <source>
        <dbReference type="ARBA" id="ARBA00022777"/>
    </source>
</evidence>
<dbReference type="EMBL" id="JBHUOX010000009">
    <property type="protein sequence ID" value="MFD3001317.1"/>
    <property type="molecule type" value="Genomic_DNA"/>
</dbReference>
<name>A0ABW6BWG2_9BACT</name>
<organism evidence="7 8">
    <name type="scientific">Pontibacter toksunensis</name>
    <dbReference type="NCBI Taxonomy" id="1332631"/>
    <lineage>
        <taxon>Bacteria</taxon>
        <taxon>Pseudomonadati</taxon>
        <taxon>Bacteroidota</taxon>
        <taxon>Cytophagia</taxon>
        <taxon>Cytophagales</taxon>
        <taxon>Hymenobacteraceae</taxon>
        <taxon>Pontibacter</taxon>
    </lineage>
</organism>
<evidence type="ECO:0000256" key="3">
    <source>
        <dbReference type="ARBA" id="ARBA00022553"/>
    </source>
</evidence>
<dbReference type="PRINTS" id="PR00344">
    <property type="entry name" value="BCTRLSENSOR"/>
</dbReference>
<keyword evidence="5" id="KW-0418">Kinase</keyword>
<keyword evidence="3" id="KW-0597">Phosphoprotein</keyword>
<comment type="caution">
    <text evidence="7">The sequence shown here is derived from an EMBL/GenBank/DDBJ whole genome shotgun (WGS) entry which is preliminary data.</text>
</comment>
<feature type="domain" description="Histidine kinase" evidence="6">
    <location>
        <begin position="48"/>
        <end position="134"/>
    </location>
</feature>
<evidence type="ECO:0000313" key="8">
    <source>
        <dbReference type="Proteomes" id="UP001597641"/>
    </source>
</evidence>
<gene>
    <name evidence="7" type="ORF">ACFS7Z_13155</name>
</gene>
<dbReference type="InterPro" id="IPR005467">
    <property type="entry name" value="His_kinase_dom"/>
</dbReference>
<proteinExistence type="predicted"/>
<dbReference type="Gene3D" id="3.30.565.10">
    <property type="entry name" value="Histidine kinase-like ATPase, C-terminal domain"/>
    <property type="match status" value="1"/>
</dbReference>
<evidence type="ECO:0000256" key="1">
    <source>
        <dbReference type="ARBA" id="ARBA00000085"/>
    </source>
</evidence>
<keyword evidence="7" id="KW-0547">Nucleotide-binding</keyword>
<dbReference type="InterPro" id="IPR036890">
    <property type="entry name" value="HATPase_C_sf"/>
</dbReference>
<dbReference type="Proteomes" id="UP001597641">
    <property type="component" value="Unassembled WGS sequence"/>
</dbReference>
<dbReference type="PANTHER" id="PTHR43304">
    <property type="entry name" value="PHYTOCHROME-LIKE PROTEIN CPH1"/>
    <property type="match status" value="1"/>
</dbReference>
<dbReference type="SMART" id="SM00387">
    <property type="entry name" value="HATPase_c"/>
    <property type="match status" value="1"/>
</dbReference>
<sequence>MALFPYIKSALPRNSRRKPGEAHQLQVPEHISIEVGELPFVLICRALILQVFQNLLYNTIKYVDNPLGRIEVVCDQEAGYIRVSVRDNGVEIKRRNFEKIFYFFNKTHKITGADSSGIGLSIVKKIVETKGGQV</sequence>
<evidence type="ECO:0000256" key="4">
    <source>
        <dbReference type="ARBA" id="ARBA00022679"/>
    </source>
</evidence>
<evidence type="ECO:0000256" key="2">
    <source>
        <dbReference type="ARBA" id="ARBA00012438"/>
    </source>
</evidence>
<dbReference type="RefSeq" id="WP_377485244.1">
    <property type="nucleotide sequence ID" value="NZ_JBHUOX010000009.1"/>
</dbReference>
<dbReference type="InterPro" id="IPR003594">
    <property type="entry name" value="HATPase_dom"/>
</dbReference>